<dbReference type="WBParaSite" id="PS1159_v2.g6772.t1">
    <property type="protein sequence ID" value="PS1159_v2.g6772.t1"/>
    <property type="gene ID" value="PS1159_v2.g6772"/>
</dbReference>
<proteinExistence type="predicted"/>
<accession>A0AC35GM49</accession>
<name>A0AC35GM49_9BILA</name>
<reference evidence="2" key="1">
    <citation type="submission" date="2022-11" db="UniProtKB">
        <authorList>
            <consortium name="WormBaseParasite"/>
        </authorList>
    </citation>
    <scope>IDENTIFICATION</scope>
</reference>
<evidence type="ECO:0000313" key="2">
    <source>
        <dbReference type="WBParaSite" id="PS1159_v2.g6772.t1"/>
    </source>
</evidence>
<organism evidence="1 2">
    <name type="scientific">Panagrolaimus sp. PS1159</name>
    <dbReference type="NCBI Taxonomy" id="55785"/>
    <lineage>
        <taxon>Eukaryota</taxon>
        <taxon>Metazoa</taxon>
        <taxon>Ecdysozoa</taxon>
        <taxon>Nematoda</taxon>
        <taxon>Chromadorea</taxon>
        <taxon>Rhabditida</taxon>
        <taxon>Tylenchina</taxon>
        <taxon>Panagrolaimomorpha</taxon>
        <taxon>Panagrolaimoidea</taxon>
        <taxon>Panagrolaimidae</taxon>
        <taxon>Panagrolaimus</taxon>
    </lineage>
</organism>
<sequence length="96" mass="10614">MSNGNNSGAGRQTEDDNARAIFNALDPAIQNLLLQEARRRDDASNPPPYDDWDFQPMPSTSRGNIQPPSTRGNFEYSAPRGNFQDSSSRGNFHVST</sequence>
<protein>
    <submittedName>
        <fullName evidence="2">Uncharacterized protein</fullName>
    </submittedName>
</protein>
<dbReference type="Proteomes" id="UP000887580">
    <property type="component" value="Unplaced"/>
</dbReference>
<evidence type="ECO:0000313" key="1">
    <source>
        <dbReference type="Proteomes" id="UP000887580"/>
    </source>
</evidence>